<accession>A0ABW1ALV0</accession>
<dbReference type="Proteomes" id="UP001595974">
    <property type="component" value="Unassembled WGS sequence"/>
</dbReference>
<comment type="caution">
    <text evidence="2">The sequence shown here is derived from an EMBL/GenBank/DDBJ whole genome shotgun (WGS) entry which is preliminary data.</text>
</comment>
<protein>
    <recommendedName>
        <fullName evidence="4">DUF1571 domain-containing protein</fullName>
    </recommendedName>
</protein>
<proteinExistence type="predicted"/>
<organism evidence="2 3">
    <name type="scientific">Thauera sinica</name>
    <dbReference type="NCBI Taxonomy" id="2665146"/>
    <lineage>
        <taxon>Bacteria</taxon>
        <taxon>Pseudomonadati</taxon>
        <taxon>Pseudomonadota</taxon>
        <taxon>Betaproteobacteria</taxon>
        <taxon>Rhodocyclales</taxon>
        <taxon>Zoogloeaceae</taxon>
        <taxon>Thauera</taxon>
    </lineage>
</organism>
<evidence type="ECO:0000313" key="3">
    <source>
        <dbReference type="Proteomes" id="UP001595974"/>
    </source>
</evidence>
<gene>
    <name evidence="2" type="ORF">ACFPTN_01585</name>
</gene>
<feature type="chain" id="PRO_5046321416" description="DUF1571 domain-containing protein" evidence="1">
    <location>
        <begin position="18"/>
        <end position="232"/>
    </location>
</feature>
<keyword evidence="1" id="KW-0732">Signal</keyword>
<reference evidence="3" key="1">
    <citation type="journal article" date="2019" name="Int. J. Syst. Evol. Microbiol.">
        <title>The Global Catalogue of Microorganisms (GCM) 10K type strain sequencing project: providing services to taxonomists for standard genome sequencing and annotation.</title>
        <authorList>
            <consortium name="The Broad Institute Genomics Platform"/>
            <consortium name="The Broad Institute Genome Sequencing Center for Infectious Disease"/>
            <person name="Wu L."/>
            <person name="Ma J."/>
        </authorList>
    </citation>
    <scope>NUCLEOTIDE SEQUENCE [LARGE SCALE GENOMIC DNA]</scope>
    <source>
        <strain evidence="3">SHR3</strain>
    </source>
</reference>
<keyword evidence="3" id="KW-1185">Reference proteome</keyword>
<dbReference type="RefSeq" id="WP_096448886.1">
    <property type="nucleotide sequence ID" value="NZ_JBHSOG010000007.1"/>
</dbReference>
<evidence type="ECO:0008006" key="4">
    <source>
        <dbReference type="Google" id="ProtNLM"/>
    </source>
</evidence>
<evidence type="ECO:0000256" key="1">
    <source>
        <dbReference type="SAM" id="SignalP"/>
    </source>
</evidence>
<sequence length="232" mass="25934">MLSRLLLGLAVCLPALAARAEPAPDYSAAEQLLFVDEHLAAERPPTTLRYAFRKSGSLEAPFEDTVSIALGPRPDGSCCTAAGEFLSGAHRLALPQIDEARSNPVILYFLEHDVRDMQRLTKGQQAHFRKRIRMAVYNGAQVQPATFRYRGRAVDGQEVTISPYEDDPSRARFERLARKHYVFMMSDAVPGRVYGIRSRIDRADDASSPPLMVEEMYIDGADAVPRPREETR</sequence>
<dbReference type="EMBL" id="JBHSOG010000007">
    <property type="protein sequence ID" value="MFC5768056.1"/>
    <property type="molecule type" value="Genomic_DNA"/>
</dbReference>
<feature type="signal peptide" evidence="1">
    <location>
        <begin position="1"/>
        <end position="17"/>
    </location>
</feature>
<name>A0ABW1ALV0_9RHOO</name>
<evidence type="ECO:0000313" key="2">
    <source>
        <dbReference type="EMBL" id="MFC5768056.1"/>
    </source>
</evidence>